<feature type="domain" description="GGDEF" evidence="6">
    <location>
        <begin position="650"/>
        <end position="781"/>
    </location>
</feature>
<feature type="chain" id="PRO_5023927845" evidence="3">
    <location>
        <begin position="31"/>
        <end position="781"/>
    </location>
</feature>
<dbReference type="InterPro" id="IPR043128">
    <property type="entry name" value="Rev_trsase/Diguanyl_cyclase"/>
</dbReference>
<evidence type="ECO:0000259" key="6">
    <source>
        <dbReference type="PROSITE" id="PS50887"/>
    </source>
</evidence>
<evidence type="ECO:0000256" key="3">
    <source>
        <dbReference type="SAM" id="SignalP"/>
    </source>
</evidence>
<evidence type="ECO:0000256" key="2">
    <source>
        <dbReference type="SAM" id="Phobius"/>
    </source>
</evidence>
<name>A0A5J6LIK0_9GAMM</name>
<dbReference type="CDD" id="cd01949">
    <property type="entry name" value="GGDEF"/>
    <property type="match status" value="1"/>
</dbReference>
<dbReference type="SUPFAM" id="SSF55785">
    <property type="entry name" value="PYP-like sensor domain (PAS domain)"/>
    <property type="match status" value="2"/>
</dbReference>
<evidence type="ECO:0000313" key="7">
    <source>
        <dbReference type="EMBL" id="QEW08136.1"/>
    </source>
</evidence>
<sequence>MQYWPNFCPRRLTVLLVFALLGLLAFPALANETLPVQPSKNILHFGVFSYLGNERTEAKYAPLIAYLNTVLVTDEVVLHVLPQDELNRRIRDGEIDLVTTNPTHFLLARTHYPLTGVIATLVESDDGRPVYRLGGAIVAAADRQDINTLQDIKNKRVAAPSRENLGGYRSQAYELFLAGIRLPDDIQELQELGTHHEAVRAVMDGRADVAFVRDGILEQMQRNGQLQEQAVKLINPQFNSDFTHQVSTRLYPEWPVFALPHVNDRTIRHVAAALFSLDPEHPAAQQAGIYGFTVPADYLPVEAMARALRLPPFENIPDFTLMDAWERWRGLLLIVMLATLVILTLSLSLAWHWGKAHIERVRFKTLLQGLGEGVYGVNRQGECTFINQAALRMLQVTSSQALGQDQHRLFHHHYQNGKVYPHADCPIVKTLEDGRQRQQRDWFIRYNGGSFPVEMTVTPLFSKDRINGAVVAFSDITQRVRAEQENKRLTEYNRMLLESAGDGIYGCDMHGLCTFINPAALTMLGFEYQDVIGKDQHRVFHYCYPDGSAYHNKDCPVHQTLAQGKLQECEDHFVRSSGDTFPVHMKVSPVFEEREQVGAVVVFQDITKQKAMEQQLIALTTTDDLTGLHNRRYFQMQLKKEFLRYQRSFADNAVLMIDLDHFKRINDNFGHAAGDKVLREFGALLMQQRSSDLSARVGGEEFALLLPDTSLKDAITFANRFREQVAVNVFQYEQQSIPLTVSIGCTLMSPDDTRPDMSLARADRALYQAKESGRNRVVAFS</sequence>
<evidence type="ECO:0000256" key="1">
    <source>
        <dbReference type="ARBA" id="ARBA00001946"/>
    </source>
</evidence>
<feature type="domain" description="PAS" evidence="4">
    <location>
        <begin position="359"/>
        <end position="411"/>
    </location>
</feature>
<dbReference type="PROSITE" id="PS50113">
    <property type="entry name" value="PAC"/>
    <property type="match status" value="2"/>
</dbReference>
<dbReference type="FunFam" id="3.30.70.270:FF:000001">
    <property type="entry name" value="Diguanylate cyclase domain protein"/>
    <property type="match status" value="1"/>
</dbReference>
<dbReference type="Pfam" id="PF13426">
    <property type="entry name" value="PAS_9"/>
    <property type="match status" value="2"/>
</dbReference>
<dbReference type="NCBIfam" id="TIGR00229">
    <property type="entry name" value="sensory_box"/>
    <property type="match status" value="2"/>
</dbReference>
<accession>A0A5J6LIK0</accession>
<keyword evidence="2" id="KW-0472">Membrane</keyword>
<dbReference type="Pfam" id="PF12974">
    <property type="entry name" value="Phosphonate-bd"/>
    <property type="match status" value="1"/>
</dbReference>
<gene>
    <name evidence="7" type="ORF">F5I99_17455</name>
</gene>
<evidence type="ECO:0000259" key="5">
    <source>
        <dbReference type="PROSITE" id="PS50113"/>
    </source>
</evidence>
<feature type="signal peptide" evidence="3">
    <location>
        <begin position="1"/>
        <end position="30"/>
    </location>
</feature>
<dbReference type="KEGG" id="nik:F5I99_17455"/>
<dbReference type="Pfam" id="PF00990">
    <property type="entry name" value="GGDEF"/>
    <property type="match status" value="1"/>
</dbReference>
<dbReference type="InterPro" id="IPR000700">
    <property type="entry name" value="PAS-assoc_C"/>
</dbReference>
<feature type="domain" description="PAC" evidence="5">
    <location>
        <begin position="437"/>
        <end position="488"/>
    </location>
</feature>
<dbReference type="PANTHER" id="PTHR44757">
    <property type="entry name" value="DIGUANYLATE CYCLASE DGCP"/>
    <property type="match status" value="1"/>
</dbReference>
<dbReference type="RefSeq" id="WP_151058254.1">
    <property type="nucleotide sequence ID" value="NZ_CP044222.1"/>
</dbReference>
<dbReference type="PANTHER" id="PTHR44757:SF4">
    <property type="entry name" value="DIGUANYLATE CYCLASE DGCE-RELATED"/>
    <property type="match status" value="1"/>
</dbReference>
<dbReference type="EMBL" id="CP044222">
    <property type="protein sequence ID" value="QEW08136.1"/>
    <property type="molecule type" value="Genomic_DNA"/>
</dbReference>
<proteinExistence type="predicted"/>
<dbReference type="InterPro" id="IPR000014">
    <property type="entry name" value="PAS"/>
</dbReference>
<dbReference type="SUPFAM" id="SSF53850">
    <property type="entry name" value="Periplasmic binding protein-like II"/>
    <property type="match status" value="1"/>
</dbReference>
<keyword evidence="3" id="KW-0732">Signal</keyword>
<dbReference type="InterPro" id="IPR000160">
    <property type="entry name" value="GGDEF_dom"/>
</dbReference>
<keyword evidence="8" id="KW-1185">Reference proteome</keyword>
<dbReference type="SUPFAM" id="SSF55073">
    <property type="entry name" value="Nucleotide cyclase"/>
    <property type="match status" value="1"/>
</dbReference>
<dbReference type="NCBIfam" id="TIGR00254">
    <property type="entry name" value="GGDEF"/>
    <property type="match status" value="1"/>
</dbReference>
<dbReference type="PROSITE" id="PS50112">
    <property type="entry name" value="PAS"/>
    <property type="match status" value="2"/>
</dbReference>
<dbReference type="GO" id="GO:0003824">
    <property type="term" value="F:catalytic activity"/>
    <property type="evidence" value="ECO:0007669"/>
    <property type="project" value="UniProtKB-ARBA"/>
</dbReference>
<dbReference type="InterPro" id="IPR001610">
    <property type="entry name" value="PAC"/>
</dbReference>
<dbReference type="SMART" id="SM00086">
    <property type="entry name" value="PAC"/>
    <property type="match status" value="2"/>
</dbReference>
<protein>
    <submittedName>
        <fullName evidence="7">Diguanylate cyclase</fullName>
    </submittedName>
</protein>
<dbReference type="Gene3D" id="3.40.190.10">
    <property type="entry name" value="Periplasmic binding protein-like II"/>
    <property type="match status" value="2"/>
</dbReference>
<dbReference type="Proteomes" id="UP000325606">
    <property type="component" value="Chromosome"/>
</dbReference>
<dbReference type="AlphaFoldDB" id="A0A5J6LIK0"/>
<dbReference type="SMART" id="SM00267">
    <property type="entry name" value="GGDEF"/>
    <property type="match status" value="1"/>
</dbReference>
<comment type="cofactor">
    <cofactor evidence="1">
        <name>Mg(2+)</name>
        <dbReference type="ChEBI" id="CHEBI:18420"/>
    </cofactor>
</comment>
<feature type="domain" description="PAC" evidence="5">
    <location>
        <begin position="567"/>
        <end position="618"/>
    </location>
</feature>
<dbReference type="InterPro" id="IPR035965">
    <property type="entry name" value="PAS-like_dom_sf"/>
</dbReference>
<feature type="domain" description="PAS" evidence="4">
    <location>
        <begin position="489"/>
        <end position="564"/>
    </location>
</feature>
<keyword evidence="2" id="KW-0812">Transmembrane</keyword>
<dbReference type="InterPro" id="IPR052155">
    <property type="entry name" value="Biofilm_reg_signaling"/>
</dbReference>
<dbReference type="Gene3D" id="3.30.70.270">
    <property type="match status" value="1"/>
</dbReference>
<dbReference type="SMART" id="SM00091">
    <property type="entry name" value="PAS"/>
    <property type="match status" value="2"/>
</dbReference>
<evidence type="ECO:0000259" key="4">
    <source>
        <dbReference type="PROSITE" id="PS50112"/>
    </source>
</evidence>
<feature type="transmembrane region" description="Helical" evidence="2">
    <location>
        <begin position="60"/>
        <end position="81"/>
    </location>
</feature>
<dbReference type="CDD" id="cd00130">
    <property type="entry name" value="PAS"/>
    <property type="match status" value="2"/>
</dbReference>
<dbReference type="Gene3D" id="3.30.450.20">
    <property type="entry name" value="PAS domain"/>
    <property type="match status" value="2"/>
</dbReference>
<keyword evidence="2" id="KW-1133">Transmembrane helix</keyword>
<dbReference type="PROSITE" id="PS50887">
    <property type="entry name" value="GGDEF"/>
    <property type="match status" value="1"/>
</dbReference>
<feature type="transmembrane region" description="Helical" evidence="2">
    <location>
        <begin position="331"/>
        <end position="353"/>
    </location>
</feature>
<dbReference type="InterPro" id="IPR029787">
    <property type="entry name" value="Nucleotide_cyclase"/>
</dbReference>
<evidence type="ECO:0000313" key="8">
    <source>
        <dbReference type="Proteomes" id="UP000325606"/>
    </source>
</evidence>
<reference evidence="7 8" key="1">
    <citation type="submission" date="2019-09" db="EMBL/GenBank/DDBJ databases">
        <title>Nitrincola iocasae sp. nov., a bacterium isolated from the sediment collected at a cold seep field in South China Sea.</title>
        <authorList>
            <person name="Zhang H."/>
            <person name="Wang H."/>
            <person name="Li C."/>
        </authorList>
    </citation>
    <scope>NUCLEOTIDE SEQUENCE [LARGE SCALE GENOMIC DNA]</scope>
    <source>
        <strain evidence="7 8">KXZD1103</strain>
    </source>
</reference>
<organism evidence="7 8">
    <name type="scientific">Nitrincola iocasae</name>
    <dbReference type="NCBI Taxonomy" id="2614693"/>
    <lineage>
        <taxon>Bacteria</taxon>
        <taxon>Pseudomonadati</taxon>
        <taxon>Pseudomonadota</taxon>
        <taxon>Gammaproteobacteria</taxon>
        <taxon>Oceanospirillales</taxon>
        <taxon>Oceanospirillaceae</taxon>
        <taxon>Nitrincola</taxon>
    </lineage>
</organism>